<dbReference type="RefSeq" id="WP_189718326.1">
    <property type="nucleotide sequence ID" value="NZ_BMSA01000056.1"/>
</dbReference>
<evidence type="ECO:0000313" key="3">
    <source>
        <dbReference type="EMBL" id="GGT98117.1"/>
    </source>
</evidence>
<sequence>MPDTALLIVDLQGALVAGAHDADACLARVAELAERARAAGAPVLYLRQRVDLPGVPAELLDIHPAVAPQPDDTVLDKDSADSFLDTPLDGLLRERGVRRVVVTGFATEYCVDSTSRSALSRGYDLVLVADGHTTPQRPADSPLPSAAQVIVHHNAVFATIAYAGRTIQVLPAMKVDFTAEPGAE</sequence>
<dbReference type="InterPro" id="IPR050272">
    <property type="entry name" value="Isochorismatase-like_hydrls"/>
</dbReference>
<dbReference type="GO" id="GO:0016787">
    <property type="term" value="F:hydrolase activity"/>
    <property type="evidence" value="ECO:0007669"/>
    <property type="project" value="UniProtKB-KW"/>
</dbReference>
<dbReference type="PANTHER" id="PTHR43540">
    <property type="entry name" value="PEROXYUREIDOACRYLATE/UREIDOACRYLATE AMIDOHYDROLASE-RELATED"/>
    <property type="match status" value="1"/>
</dbReference>
<dbReference type="SUPFAM" id="SSF52499">
    <property type="entry name" value="Isochorismatase-like hydrolases"/>
    <property type="match status" value="1"/>
</dbReference>
<evidence type="ECO:0000313" key="4">
    <source>
        <dbReference type="Proteomes" id="UP000646776"/>
    </source>
</evidence>
<accession>A0A918M1N2</accession>
<evidence type="ECO:0000259" key="2">
    <source>
        <dbReference type="Pfam" id="PF00857"/>
    </source>
</evidence>
<name>A0A918M1N2_9ACTN</name>
<dbReference type="Proteomes" id="UP000646776">
    <property type="component" value="Unassembled WGS sequence"/>
</dbReference>
<dbReference type="Pfam" id="PF00857">
    <property type="entry name" value="Isochorismatase"/>
    <property type="match status" value="1"/>
</dbReference>
<dbReference type="Gene3D" id="3.40.50.850">
    <property type="entry name" value="Isochorismatase-like"/>
    <property type="match status" value="1"/>
</dbReference>
<organism evidence="3 4">
    <name type="scientific">Streptomyces phaeofaciens</name>
    <dbReference type="NCBI Taxonomy" id="68254"/>
    <lineage>
        <taxon>Bacteria</taxon>
        <taxon>Bacillati</taxon>
        <taxon>Actinomycetota</taxon>
        <taxon>Actinomycetes</taxon>
        <taxon>Kitasatosporales</taxon>
        <taxon>Streptomycetaceae</taxon>
        <taxon>Streptomyces</taxon>
    </lineage>
</organism>
<keyword evidence="4" id="KW-1185">Reference proteome</keyword>
<evidence type="ECO:0000256" key="1">
    <source>
        <dbReference type="ARBA" id="ARBA00022801"/>
    </source>
</evidence>
<keyword evidence="1" id="KW-0378">Hydrolase</keyword>
<feature type="domain" description="Isochorismatase-like" evidence="2">
    <location>
        <begin position="4"/>
        <end position="136"/>
    </location>
</feature>
<gene>
    <name evidence="3" type="ORF">GCM10010226_89350</name>
</gene>
<dbReference type="InterPro" id="IPR036380">
    <property type="entry name" value="Isochorismatase-like_sf"/>
</dbReference>
<comment type="caution">
    <text evidence="3">The sequence shown here is derived from an EMBL/GenBank/DDBJ whole genome shotgun (WGS) entry which is preliminary data.</text>
</comment>
<dbReference type="AlphaFoldDB" id="A0A918M1N2"/>
<dbReference type="EMBL" id="BMSA01000056">
    <property type="protein sequence ID" value="GGT98117.1"/>
    <property type="molecule type" value="Genomic_DNA"/>
</dbReference>
<reference evidence="3" key="1">
    <citation type="journal article" date="2014" name="Int. J. Syst. Evol. Microbiol.">
        <title>Complete genome sequence of Corynebacterium casei LMG S-19264T (=DSM 44701T), isolated from a smear-ripened cheese.</title>
        <authorList>
            <consortium name="US DOE Joint Genome Institute (JGI-PGF)"/>
            <person name="Walter F."/>
            <person name="Albersmeier A."/>
            <person name="Kalinowski J."/>
            <person name="Ruckert C."/>
        </authorList>
    </citation>
    <scope>NUCLEOTIDE SEQUENCE</scope>
    <source>
        <strain evidence="3">JCM 4125</strain>
    </source>
</reference>
<dbReference type="InterPro" id="IPR000868">
    <property type="entry name" value="Isochorismatase-like_dom"/>
</dbReference>
<proteinExistence type="predicted"/>
<protein>
    <submittedName>
        <fullName evidence="3">Isochorismatase</fullName>
    </submittedName>
</protein>
<reference evidence="3" key="2">
    <citation type="submission" date="2020-09" db="EMBL/GenBank/DDBJ databases">
        <authorList>
            <person name="Sun Q."/>
            <person name="Ohkuma M."/>
        </authorList>
    </citation>
    <scope>NUCLEOTIDE SEQUENCE</scope>
    <source>
        <strain evidence="3">JCM 4125</strain>
    </source>
</reference>